<keyword evidence="2" id="KW-0472">Membrane</keyword>
<dbReference type="OrthoDB" id="3260408at2759"/>
<dbReference type="RefSeq" id="XP_001831698.1">
    <property type="nucleotide sequence ID" value="XM_001831646.2"/>
</dbReference>
<organism evidence="3 4">
    <name type="scientific">Coprinopsis cinerea (strain Okayama-7 / 130 / ATCC MYA-4618 / FGSC 9003)</name>
    <name type="common">Inky cap fungus</name>
    <name type="synonym">Hormographiella aspergillata</name>
    <dbReference type="NCBI Taxonomy" id="240176"/>
    <lineage>
        <taxon>Eukaryota</taxon>
        <taxon>Fungi</taxon>
        <taxon>Dikarya</taxon>
        <taxon>Basidiomycota</taxon>
        <taxon>Agaricomycotina</taxon>
        <taxon>Agaricomycetes</taxon>
        <taxon>Agaricomycetidae</taxon>
        <taxon>Agaricales</taxon>
        <taxon>Agaricineae</taxon>
        <taxon>Psathyrellaceae</taxon>
        <taxon>Coprinopsis</taxon>
    </lineage>
</organism>
<dbReference type="EMBL" id="AACS02000007">
    <property type="protein sequence ID" value="EAU90107.1"/>
    <property type="molecule type" value="Genomic_DNA"/>
</dbReference>
<dbReference type="OMA" id="LWFTIYT"/>
<feature type="region of interest" description="Disordered" evidence="1">
    <location>
        <begin position="668"/>
        <end position="690"/>
    </location>
</feature>
<dbReference type="KEGG" id="cci:CC1G_12218"/>
<feature type="compositionally biased region" description="Polar residues" evidence="1">
    <location>
        <begin position="16"/>
        <end position="26"/>
    </location>
</feature>
<protein>
    <submittedName>
        <fullName evidence="3">Uncharacterized protein</fullName>
    </submittedName>
</protein>
<feature type="compositionally biased region" description="Low complexity" evidence="1">
    <location>
        <begin position="415"/>
        <end position="430"/>
    </location>
</feature>
<feature type="compositionally biased region" description="Polar residues" evidence="1">
    <location>
        <begin position="376"/>
        <end position="396"/>
    </location>
</feature>
<feature type="compositionally biased region" description="Low complexity" evidence="1">
    <location>
        <begin position="315"/>
        <end position="324"/>
    </location>
</feature>
<keyword evidence="4" id="KW-1185">Reference proteome</keyword>
<evidence type="ECO:0000313" key="3">
    <source>
        <dbReference type="EMBL" id="EAU90107.1"/>
    </source>
</evidence>
<proteinExistence type="predicted"/>
<sequence length="944" mass="104199">MVVSRKNPVAAPAVASRSNSSQPTPRRQTKEQNTTSKPSPSPQKQPSRRTRRPPKNGSSFFDKLFLFSLFAFTLYAAVVCPQHLQSPTPDALSTPVTCRALYSYRKHILDPYVLPPLKTAYNSPVIQQYAKPIVEKTYTVDNAVRPKVVKSYRTVKGVLVPWYTRAFLPRWNQYVAPRLEKGWKEGVEKPLRPYFYTIHVHSTKVQRELHAHLRRAEDAILPYWKAAQPHLARVYAILIDLWVKIQPYARTAFATSQKVAGEVWVKAKPIIATSAEQAQVYAKLGAKGAIEARRRYVDPHIQKILEKVDGNASSSSFVSAASTSPEATPHPDPTYPSDAEPTPTEDVEEVASSTVILEEIPNTDESTPVQVVVEPASSSAEQVSVTVETPEASSASPPEATPEEDVAQEEPTLDVPVTPASESPSPTPTVNPAVEEELRAISVAQESAEAAFTPGTPDPDVNVQEALAAPSGPAKDLEEEIKERLAEETVPAGGVAAKSTPDIELDDFLSELGVEFSDSNESETAPKVAAEQENATPPREPTPEESLAAIAAKRADIVGRHVEWQRKLDELVPIQARRVYIEIDGVREWAVSELGEAFADQDLKKHKAQLKKVDGLPESRYRPLPDQPSGNGLGNKVLEGLNKQGERFVRGLETYVGSLEARRNAWVRPVSGEETPEQQKKRQQTMDSETNKWTAVVDKVEAKFEKMVTDVQGEVHTWYLGVRGREAEIIEEAAESIKKLAERAQADIAMDYAWLEDVSTKDWAKYHELMTTYEDFQQTALAIQNGTYVPSDIFTPDTSLQEASLAPNYDPLIYALNNLQAEFDDIVTGFRLAVSKVKKRAANVLSDSPSISEDEGPDGYFAVKHEKGERVDDMREYLKEKERQQLKEQVRSGEQPQVSILPIGGGGSGAGVGVGDDSRVVVGKDPKVVAEALKDQPVVHREEL</sequence>
<name>A8NA42_COPC7</name>
<feature type="region of interest" description="Disordered" evidence="1">
    <location>
        <begin position="887"/>
        <end position="906"/>
    </location>
</feature>
<dbReference type="STRING" id="240176.A8NA42"/>
<feature type="transmembrane region" description="Helical" evidence="2">
    <location>
        <begin position="60"/>
        <end position="78"/>
    </location>
</feature>
<dbReference type="AlphaFoldDB" id="A8NA42"/>
<feature type="region of interest" description="Disordered" evidence="1">
    <location>
        <begin position="516"/>
        <end position="544"/>
    </location>
</feature>
<dbReference type="eggNOG" id="ENOG502S2YC">
    <property type="taxonomic scope" value="Eukaryota"/>
</dbReference>
<feature type="region of interest" description="Disordered" evidence="1">
    <location>
        <begin position="374"/>
        <end position="431"/>
    </location>
</feature>
<dbReference type="VEuPathDB" id="FungiDB:CC1G_12218"/>
<dbReference type="Proteomes" id="UP000001861">
    <property type="component" value="Unassembled WGS sequence"/>
</dbReference>
<feature type="compositionally biased region" description="Acidic residues" evidence="1">
    <location>
        <begin position="401"/>
        <end position="412"/>
    </location>
</feature>
<reference evidence="3 4" key="1">
    <citation type="journal article" date="2010" name="Proc. Natl. Acad. Sci. U.S.A.">
        <title>Insights into evolution of multicellular fungi from the assembled chromosomes of the mushroom Coprinopsis cinerea (Coprinus cinereus).</title>
        <authorList>
            <person name="Stajich J.E."/>
            <person name="Wilke S.K."/>
            <person name="Ahren D."/>
            <person name="Au C.H."/>
            <person name="Birren B.W."/>
            <person name="Borodovsky M."/>
            <person name="Burns C."/>
            <person name="Canback B."/>
            <person name="Casselton L.A."/>
            <person name="Cheng C.K."/>
            <person name="Deng J."/>
            <person name="Dietrich F.S."/>
            <person name="Fargo D.C."/>
            <person name="Farman M.L."/>
            <person name="Gathman A.C."/>
            <person name="Goldberg J."/>
            <person name="Guigo R."/>
            <person name="Hoegger P.J."/>
            <person name="Hooker J.B."/>
            <person name="Huggins A."/>
            <person name="James T.Y."/>
            <person name="Kamada T."/>
            <person name="Kilaru S."/>
            <person name="Kodira C."/>
            <person name="Kues U."/>
            <person name="Kupfer D."/>
            <person name="Kwan H.S."/>
            <person name="Lomsadze A."/>
            <person name="Li W."/>
            <person name="Lilly W.W."/>
            <person name="Ma L.J."/>
            <person name="Mackey A.J."/>
            <person name="Manning G."/>
            <person name="Martin F."/>
            <person name="Muraguchi H."/>
            <person name="Natvig D.O."/>
            <person name="Palmerini H."/>
            <person name="Ramesh M.A."/>
            <person name="Rehmeyer C.J."/>
            <person name="Roe B.A."/>
            <person name="Shenoy N."/>
            <person name="Stanke M."/>
            <person name="Ter-Hovhannisyan V."/>
            <person name="Tunlid A."/>
            <person name="Velagapudi R."/>
            <person name="Vision T.J."/>
            <person name="Zeng Q."/>
            <person name="Zolan M.E."/>
            <person name="Pukkila P.J."/>
        </authorList>
    </citation>
    <scope>NUCLEOTIDE SEQUENCE [LARGE SCALE GENOMIC DNA]</scope>
    <source>
        <strain evidence="4">Okayama-7 / 130 / ATCC MYA-4618 / FGSC 9003</strain>
    </source>
</reference>
<accession>A8NA42</accession>
<feature type="region of interest" description="Disordered" evidence="1">
    <location>
        <begin position="1"/>
        <end position="56"/>
    </location>
</feature>
<feature type="region of interest" description="Disordered" evidence="1">
    <location>
        <begin position="315"/>
        <end position="351"/>
    </location>
</feature>
<evidence type="ECO:0000313" key="4">
    <source>
        <dbReference type="Proteomes" id="UP000001861"/>
    </source>
</evidence>
<keyword evidence="2" id="KW-0812">Transmembrane</keyword>
<feature type="compositionally biased region" description="Low complexity" evidence="1">
    <location>
        <begin position="34"/>
        <end position="45"/>
    </location>
</feature>
<keyword evidence="2" id="KW-1133">Transmembrane helix</keyword>
<evidence type="ECO:0000256" key="2">
    <source>
        <dbReference type="SAM" id="Phobius"/>
    </source>
</evidence>
<gene>
    <name evidence="3" type="ORF">CC1G_12218</name>
</gene>
<comment type="caution">
    <text evidence="3">The sequence shown here is derived from an EMBL/GenBank/DDBJ whole genome shotgun (WGS) entry which is preliminary data.</text>
</comment>
<evidence type="ECO:0000256" key="1">
    <source>
        <dbReference type="SAM" id="MobiDB-lite"/>
    </source>
</evidence>
<dbReference type="GeneID" id="6008185"/>
<dbReference type="InParanoid" id="A8NA42"/>